<organism evidence="7 8">
    <name type="scientific">Pontivivens ytuae</name>
    <dbReference type="NCBI Taxonomy" id="2789856"/>
    <lineage>
        <taxon>Bacteria</taxon>
        <taxon>Pseudomonadati</taxon>
        <taxon>Pseudomonadota</taxon>
        <taxon>Alphaproteobacteria</taxon>
        <taxon>Rhodobacterales</taxon>
        <taxon>Paracoccaceae</taxon>
        <taxon>Pontivivens</taxon>
    </lineage>
</organism>
<proteinExistence type="predicted"/>
<dbReference type="PROSITE" id="PS00211">
    <property type="entry name" value="ABC_TRANSPORTER_1"/>
    <property type="match status" value="1"/>
</dbReference>
<dbReference type="Pfam" id="PF00005">
    <property type="entry name" value="ABC_tran"/>
    <property type="match status" value="1"/>
</dbReference>
<dbReference type="Proteomes" id="UP000594800">
    <property type="component" value="Chromosome"/>
</dbReference>
<dbReference type="Gene3D" id="3.40.50.300">
    <property type="entry name" value="P-loop containing nucleotide triphosphate hydrolases"/>
    <property type="match status" value="1"/>
</dbReference>
<protein>
    <submittedName>
        <fullName evidence="7">ABC transporter ATP-binding protein</fullName>
    </submittedName>
</protein>
<gene>
    <name evidence="7" type="ORF">I0K15_19925</name>
</gene>
<evidence type="ECO:0000256" key="5">
    <source>
        <dbReference type="ARBA" id="ARBA00023136"/>
    </source>
</evidence>
<evidence type="ECO:0000313" key="8">
    <source>
        <dbReference type="Proteomes" id="UP000594800"/>
    </source>
</evidence>
<dbReference type="InterPro" id="IPR003439">
    <property type="entry name" value="ABC_transporter-like_ATP-bd"/>
</dbReference>
<evidence type="ECO:0000256" key="1">
    <source>
        <dbReference type="ARBA" id="ARBA00022475"/>
    </source>
</evidence>
<dbReference type="SUPFAM" id="SSF52540">
    <property type="entry name" value="P-loop containing nucleoside triphosphate hydrolases"/>
    <property type="match status" value="1"/>
</dbReference>
<dbReference type="InterPro" id="IPR047641">
    <property type="entry name" value="ABC_transpr_MalK/UgpC-like"/>
</dbReference>
<keyword evidence="2" id="KW-0547">Nucleotide-binding</keyword>
<dbReference type="InterPro" id="IPR027417">
    <property type="entry name" value="P-loop_NTPase"/>
</dbReference>
<keyword evidence="3 7" id="KW-0067">ATP-binding</keyword>
<dbReference type="AlphaFoldDB" id="A0A7S9QCK1"/>
<feature type="domain" description="ABC transporter" evidence="6">
    <location>
        <begin position="2"/>
        <end position="213"/>
    </location>
</feature>
<dbReference type="GO" id="GO:0016887">
    <property type="term" value="F:ATP hydrolysis activity"/>
    <property type="evidence" value="ECO:0007669"/>
    <property type="project" value="InterPro"/>
</dbReference>
<dbReference type="SMART" id="SM00382">
    <property type="entry name" value="AAA"/>
    <property type="match status" value="1"/>
</dbReference>
<evidence type="ECO:0000313" key="7">
    <source>
        <dbReference type="EMBL" id="QPH54008.1"/>
    </source>
</evidence>
<dbReference type="KEGG" id="poz:I0K15_19925"/>
<keyword evidence="4" id="KW-1278">Translocase</keyword>
<keyword evidence="8" id="KW-1185">Reference proteome</keyword>
<evidence type="ECO:0000256" key="3">
    <source>
        <dbReference type="ARBA" id="ARBA00022840"/>
    </source>
</evidence>
<dbReference type="PANTHER" id="PTHR43875">
    <property type="entry name" value="MALTODEXTRIN IMPORT ATP-BINDING PROTEIN MSMX"/>
    <property type="match status" value="1"/>
</dbReference>
<evidence type="ECO:0000256" key="4">
    <source>
        <dbReference type="ARBA" id="ARBA00022967"/>
    </source>
</evidence>
<dbReference type="GO" id="GO:0055052">
    <property type="term" value="C:ATP-binding cassette (ABC) transporter complex, substrate-binding subunit-containing"/>
    <property type="evidence" value="ECO:0007669"/>
    <property type="project" value="TreeGrafter"/>
</dbReference>
<accession>A0A7S9QCK1</accession>
<keyword evidence="1" id="KW-1003">Cell membrane</keyword>
<reference evidence="7 8" key="1">
    <citation type="submission" date="2020-11" db="EMBL/GenBank/DDBJ databases">
        <title>Description of Pontivivens ytuae sp. nov. isolated from deep sea sediment of Mariana Trench.</title>
        <authorList>
            <person name="Wang Z."/>
            <person name="Sun Q.-L."/>
            <person name="Xu X.-D."/>
            <person name="Tang Y.-Z."/>
            <person name="Zhang J."/>
        </authorList>
    </citation>
    <scope>NUCLEOTIDE SEQUENCE [LARGE SCALE GENOMIC DNA]</scope>
    <source>
        <strain evidence="7 8">MT2928</strain>
    </source>
</reference>
<dbReference type="PANTHER" id="PTHR43875:SF15">
    <property type="entry name" value="TREHALOSE IMPORT ATP-BINDING PROTEIN SUGC"/>
    <property type="match status" value="1"/>
</dbReference>
<dbReference type="InterPro" id="IPR003593">
    <property type="entry name" value="AAA+_ATPase"/>
</dbReference>
<dbReference type="EMBL" id="CP064942">
    <property type="protein sequence ID" value="QPH54008.1"/>
    <property type="molecule type" value="Genomic_DNA"/>
</dbReference>
<evidence type="ECO:0000256" key="2">
    <source>
        <dbReference type="ARBA" id="ARBA00022741"/>
    </source>
</evidence>
<sequence>MVGAADPRAALGAEVSAFLDISARLERGAFTLAADLVSDAGITVIHGPSGAGKTLFLHVVAGLVRGNGSRVCVGGRVLDGVPPAGRDMAMVFQEPRLFPHMSVRRNLLYGARGDVAEVAERLEIAQFLDRRPADLSGGQAQRVAIGRAVLRAPSLLLLDEPLSSLDEARKAVALDLFRELPGRGTRLLMVSHDPREAKALGAQVVTMTEGRLA</sequence>
<keyword evidence="5" id="KW-0472">Membrane</keyword>
<dbReference type="PROSITE" id="PS50893">
    <property type="entry name" value="ABC_TRANSPORTER_2"/>
    <property type="match status" value="1"/>
</dbReference>
<evidence type="ECO:0000259" key="6">
    <source>
        <dbReference type="PROSITE" id="PS50893"/>
    </source>
</evidence>
<dbReference type="InterPro" id="IPR017871">
    <property type="entry name" value="ABC_transporter-like_CS"/>
</dbReference>
<dbReference type="GO" id="GO:0005524">
    <property type="term" value="F:ATP binding"/>
    <property type="evidence" value="ECO:0007669"/>
    <property type="project" value="UniProtKB-KW"/>
</dbReference>
<name>A0A7S9QCK1_9RHOB</name>